<evidence type="ECO:0000313" key="2">
    <source>
        <dbReference type="Proteomes" id="UP000250043"/>
    </source>
</evidence>
<proteinExistence type="predicted"/>
<dbReference type="Proteomes" id="UP000250043">
    <property type="component" value="Unassembled WGS sequence"/>
</dbReference>
<sequence>MSHCLTEEPIARLLPGTLCRLVASAQAQSPRCFAAMTSSGSCEQSTPNSVLLYGRHARPFHFASQLVAIARASQPRAGVLLHMHQDPASTLSAVGRGASCECFWT</sequence>
<dbReference type="AlphaFoldDB" id="A0A8E2DSS4"/>
<protein>
    <submittedName>
        <fullName evidence="1">Uncharacterized protein</fullName>
    </submittedName>
</protein>
<name>A0A8E2DSS4_9APHY</name>
<keyword evidence="2" id="KW-1185">Reference proteome</keyword>
<evidence type="ECO:0000313" key="1">
    <source>
        <dbReference type="EMBL" id="OCH95155.1"/>
    </source>
</evidence>
<gene>
    <name evidence="1" type="ORF">OBBRIDRAFT_788618</name>
</gene>
<organism evidence="1 2">
    <name type="scientific">Obba rivulosa</name>
    <dbReference type="NCBI Taxonomy" id="1052685"/>
    <lineage>
        <taxon>Eukaryota</taxon>
        <taxon>Fungi</taxon>
        <taxon>Dikarya</taxon>
        <taxon>Basidiomycota</taxon>
        <taxon>Agaricomycotina</taxon>
        <taxon>Agaricomycetes</taxon>
        <taxon>Polyporales</taxon>
        <taxon>Gelatoporiaceae</taxon>
        <taxon>Obba</taxon>
    </lineage>
</organism>
<dbReference type="EMBL" id="KV722338">
    <property type="protein sequence ID" value="OCH95155.1"/>
    <property type="molecule type" value="Genomic_DNA"/>
</dbReference>
<reference evidence="1 2" key="1">
    <citation type="submission" date="2016-07" db="EMBL/GenBank/DDBJ databases">
        <title>Draft genome of the white-rot fungus Obba rivulosa 3A-2.</title>
        <authorList>
            <consortium name="DOE Joint Genome Institute"/>
            <person name="Miettinen O."/>
            <person name="Riley R."/>
            <person name="Acob R."/>
            <person name="Barry K."/>
            <person name="Cullen D."/>
            <person name="De Vries R."/>
            <person name="Hainaut M."/>
            <person name="Hatakka A."/>
            <person name="Henrissat B."/>
            <person name="Hilden K."/>
            <person name="Kuo R."/>
            <person name="Labutti K."/>
            <person name="Lipzen A."/>
            <person name="Makela M.R."/>
            <person name="Sandor L."/>
            <person name="Spatafora J.W."/>
            <person name="Grigoriev I.V."/>
            <person name="Hibbett D.S."/>
        </authorList>
    </citation>
    <scope>NUCLEOTIDE SEQUENCE [LARGE SCALE GENOMIC DNA]</scope>
    <source>
        <strain evidence="1 2">3A-2</strain>
    </source>
</reference>
<accession>A0A8E2DSS4</accession>